<evidence type="ECO:0000256" key="4">
    <source>
        <dbReference type="ARBA" id="ARBA00008343"/>
    </source>
</evidence>
<dbReference type="InterPro" id="IPR003265">
    <property type="entry name" value="HhH-GPD_domain"/>
</dbReference>
<comment type="similarity">
    <text evidence="4">Belongs to the Nth/MutY family.</text>
</comment>
<dbReference type="InterPro" id="IPR011257">
    <property type="entry name" value="DNA_glycosylase"/>
</dbReference>
<dbReference type="RefSeq" id="WP_084540548.1">
    <property type="nucleotide sequence ID" value="NZ_FQXS01000008.1"/>
</dbReference>
<dbReference type="GO" id="GO:0035485">
    <property type="term" value="F:adenine/guanine mispair binding"/>
    <property type="evidence" value="ECO:0007669"/>
    <property type="project" value="TreeGrafter"/>
</dbReference>
<organism evidence="15 16">
    <name type="scientific">Desulfofustis glycolicus DSM 9705</name>
    <dbReference type="NCBI Taxonomy" id="1121409"/>
    <lineage>
        <taxon>Bacteria</taxon>
        <taxon>Pseudomonadati</taxon>
        <taxon>Thermodesulfobacteriota</taxon>
        <taxon>Desulfobulbia</taxon>
        <taxon>Desulfobulbales</taxon>
        <taxon>Desulfocapsaceae</taxon>
        <taxon>Desulfofustis</taxon>
    </lineage>
</organism>
<reference evidence="15 16" key="1">
    <citation type="submission" date="2016-11" db="EMBL/GenBank/DDBJ databases">
        <authorList>
            <person name="Jaros S."/>
            <person name="Januszkiewicz K."/>
            <person name="Wedrychowicz H."/>
        </authorList>
    </citation>
    <scope>NUCLEOTIDE SEQUENCE [LARGE SCALE GENOMIC DNA]</scope>
    <source>
        <strain evidence="15 16">DSM 9705</strain>
    </source>
</reference>
<dbReference type="PANTHER" id="PTHR42944:SF1">
    <property type="entry name" value="ADENINE DNA GLYCOSYLASE"/>
    <property type="match status" value="1"/>
</dbReference>
<evidence type="ECO:0000256" key="5">
    <source>
        <dbReference type="ARBA" id="ARBA00012045"/>
    </source>
</evidence>
<dbReference type="SMART" id="SM00478">
    <property type="entry name" value="ENDO3c"/>
    <property type="match status" value="1"/>
</dbReference>
<evidence type="ECO:0000313" key="16">
    <source>
        <dbReference type="Proteomes" id="UP000184139"/>
    </source>
</evidence>
<keyword evidence="7" id="KW-0479">Metal-binding</keyword>
<dbReference type="GO" id="GO:0032357">
    <property type="term" value="F:oxidized purine DNA binding"/>
    <property type="evidence" value="ECO:0007669"/>
    <property type="project" value="TreeGrafter"/>
</dbReference>
<dbReference type="Pfam" id="PF00730">
    <property type="entry name" value="HhH-GPD"/>
    <property type="match status" value="1"/>
</dbReference>
<evidence type="ECO:0000256" key="6">
    <source>
        <dbReference type="ARBA" id="ARBA00022023"/>
    </source>
</evidence>
<dbReference type="GO" id="GO:0046872">
    <property type="term" value="F:metal ion binding"/>
    <property type="evidence" value="ECO:0007669"/>
    <property type="project" value="UniProtKB-KW"/>
</dbReference>
<proteinExistence type="inferred from homology"/>
<evidence type="ECO:0000259" key="14">
    <source>
        <dbReference type="SMART" id="SM00478"/>
    </source>
</evidence>
<dbReference type="AlphaFoldDB" id="A0A1M5VG45"/>
<dbReference type="InterPro" id="IPR023170">
    <property type="entry name" value="HhH_base_excis_C"/>
</dbReference>
<dbReference type="OrthoDB" id="9802365at2"/>
<sequence length="300" mass="34362">MAPPLTGSLVDGELPSFFTESWTDFYRRTAICRESLARFRTIILHHYLYHRRSFSWREEISPYRVLVSEVMLQQTQAGRVASVFDRFIDAFPEFRSLADAPFARVLGLWKGLGYNRRARYLQEAAARVAGEYDGILPDDPDLLVSLPGIGPATAASIYVFAFNRPRAFIETNIRTVFLHFFFPDETEVNDRRIMPLVERTLDLEHPRDWYYALMDYGVMLKRIVGNAGRRSSHYQRQSPFAGSDRQLRGRILQVLLDRRIVEAAELASLLDEPSTRVDRLVAALCDEGLVVRDGAVLALD</sequence>
<dbReference type="EMBL" id="FQXS01000008">
    <property type="protein sequence ID" value="SHH74217.1"/>
    <property type="molecule type" value="Genomic_DNA"/>
</dbReference>
<accession>A0A1M5VG45</accession>
<dbReference type="SUPFAM" id="SSF48150">
    <property type="entry name" value="DNA-glycosylase"/>
    <property type="match status" value="1"/>
</dbReference>
<evidence type="ECO:0000256" key="7">
    <source>
        <dbReference type="ARBA" id="ARBA00022723"/>
    </source>
</evidence>
<dbReference type="Gene3D" id="1.10.1670.10">
    <property type="entry name" value="Helix-hairpin-Helix base-excision DNA repair enzymes (C-terminal)"/>
    <property type="match status" value="1"/>
</dbReference>
<dbReference type="Gene3D" id="1.10.340.30">
    <property type="entry name" value="Hypothetical protein, domain 2"/>
    <property type="match status" value="1"/>
</dbReference>
<evidence type="ECO:0000256" key="3">
    <source>
        <dbReference type="ARBA" id="ARBA00002933"/>
    </source>
</evidence>
<dbReference type="Pfam" id="PF00633">
    <property type="entry name" value="HHH"/>
    <property type="match status" value="1"/>
</dbReference>
<evidence type="ECO:0000256" key="12">
    <source>
        <dbReference type="ARBA" id="ARBA00023204"/>
    </source>
</evidence>
<keyword evidence="10" id="KW-0408">Iron</keyword>
<evidence type="ECO:0000256" key="2">
    <source>
        <dbReference type="ARBA" id="ARBA00001966"/>
    </source>
</evidence>
<dbReference type="GO" id="GO:0000701">
    <property type="term" value="F:purine-specific mismatch base pair DNA N-glycosylase activity"/>
    <property type="evidence" value="ECO:0007669"/>
    <property type="project" value="UniProtKB-EC"/>
</dbReference>
<dbReference type="GO" id="GO:0006284">
    <property type="term" value="P:base-excision repair"/>
    <property type="evidence" value="ECO:0007669"/>
    <property type="project" value="InterPro"/>
</dbReference>
<gene>
    <name evidence="15" type="ORF">SAMN02745124_01669</name>
</gene>
<dbReference type="PROSITE" id="PS01155">
    <property type="entry name" value="ENDONUCLEASE_III_2"/>
    <property type="match status" value="1"/>
</dbReference>
<dbReference type="GO" id="GO:0051536">
    <property type="term" value="F:iron-sulfur cluster binding"/>
    <property type="evidence" value="ECO:0007669"/>
    <property type="project" value="UniProtKB-KW"/>
</dbReference>
<dbReference type="GO" id="GO:0006298">
    <property type="term" value="P:mismatch repair"/>
    <property type="evidence" value="ECO:0007669"/>
    <property type="project" value="TreeGrafter"/>
</dbReference>
<comment type="function">
    <text evidence="3">Adenine glycosylase active on G-A mispairs. MutY also corrects error-prone DNA synthesis past GO lesions which are due to the oxidatively damaged form of guanine: 7,8-dihydro-8-oxoguanine (8-oxo-dGTP).</text>
</comment>
<keyword evidence="9" id="KW-0378">Hydrolase</keyword>
<dbReference type="InterPro" id="IPR000445">
    <property type="entry name" value="HhH_motif"/>
</dbReference>
<keyword evidence="16" id="KW-1185">Reference proteome</keyword>
<evidence type="ECO:0000256" key="8">
    <source>
        <dbReference type="ARBA" id="ARBA00022763"/>
    </source>
</evidence>
<evidence type="ECO:0000256" key="13">
    <source>
        <dbReference type="ARBA" id="ARBA00023295"/>
    </source>
</evidence>
<evidence type="ECO:0000256" key="9">
    <source>
        <dbReference type="ARBA" id="ARBA00022801"/>
    </source>
</evidence>
<keyword evidence="13" id="KW-0326">Glycosidase</keyword>
<dbReference type="CDD" id="cd00056">
    <property type="entry name" value="ENDO3c"/>
    <property type="match status" value="1"/>
</dbReference>
<dbReference type="EC" id="3.2.2.31" evidence="5"/>
<comment type="catalytic activity">
    <reaction evidence="1">
        <text>Hydrolyzes free adenine bases from 7,8-dihydro-8-oxoguanine:adenine mismatched double-stranded DNA, leaving an apurinic site.</text>
        <dbReference type="EC" id="3.2.2.31"/>
    </reaction>
</comment>
<dbReference type="InterPro" id="IPR004036">
    <property type="entry name" value="Endonuclease-III-like_CS2"/>
</dbReference>
<dbReference type="GO" id="GO:0034039">
    <property type="term" value="F:8-oxo-7,8-dihydroguanine DNA N-glycosylase activity"/>
    <property type="evidence" value="ECO:0007669"/>
    <property type="project" value="TreeGrafter"/>
</dbReference>
<keyword evidence="11" id="KW-0411">Iron-sulfur</keyword>
<evidence type="ECO:0000256" key="10">
    <source>
        <dbReference type="ARBA" id="ARBA00023004"/>
    </source>
</evidence>
<protein>
    <recommendedName>
        <fullName evidence="6">Adenine DNA glycosylase</fullName>
        <ecNumber evidence="5">3.2.2.31</ecNumber>
    </recommendedName>
</protein>
<dbReference type="Proteomes" id="UP000184139">
    <property type="component" value="Unassembled WGS sequence"/>
</dbReference>
<evidence type="ECO:0000313" key="15">
    <source>
        <dbReference type="EMBL" id="SHH74217.1"/>
    </source>
</evidence>
<evidence type="ECO:0000256" key="11">
    <source>
        <dbReference type="ARBA" id="ARBA00023014"/>
    </source>
</evidence>
<dbReference type="InterPro" id="IPR044298">
    <property type="entry name" value="MIG/MutY"/>
</dbReference>
<dbReference type="PANTHER" id="PTHR42944">
    <property type="entry name" value="ADENINE DNA GLYCOSYLASE"/>
    <property type="match status" value="1"/>
</dbReference>
<evidence type="ECO:0000256" key="1">
    <source>
        <dbReference type="ARBA" id="ARBA00000843"/>
    </source>
</evidence>
<name>A0A1M5VG45_9BACT</name>
<keyword evidence="8" id="KW-0227">DNA damage</keyword>
<feature type="domain" description="HhH-GPD" evidence="14">
    <location>
        <begin position="71"/>
        <end position="219"/>
    </location>
</feature>
<dbReference type="STRING" id="1121409.SAMN02745124_01669"/>
<comment type="cofactor">
    <cofactor evidence="2">
        <name>[4Fe-4S] cluster</name>
        <dbReference type="ChEBI" id="CHEBI:49883"/>
    </cofactor>
</comment>
<keyword evidence="12" id="KW-0234">DNA repair</keyword>